<accession>A0A4Y1YPU7</accession>
<dbReference type="Proteomes" id="UP000316473">
    <property type="component" value="Chromosome"/>
</dbReference>
<gene>
    <name evidence="2" type="ORF">Nstercoris_02035</name>
</gene>
<dbReference type="GO" id="GO:0016757">
    <property type="term" value="F:glycosyltransferase activity"/>
    <property type="evidence" value="ECO:0007669"/>
    <property type="project" value="UniProtKB-ARBA"/>
</dbReference>
<dbReference type="Pfam" id="PF13579">
    <property type="entry name" value="Glyco_trans_4_4"/>
    <property type="match status" value="1"/>
</dbReference>
<organism evidence="2 3">
    <name type="scientific">Nitrosomonas stercoris</name>
    <dbReference type="NCBI Taxonomy" id="1444684"/>
    <lineage>
        <taxon>Bacteria</taxon>
        <taxon>Pseudomonadati</taxon>
        <taxon>Pseudomonadota</taxon>
        <taxon>Betaproteobacteria</taxon>
        <taxon>Nitrosomonadales</taxon>
        <taxon>Nitrosomonadaceae</taxon>
        <taxon>Nitrosomonas</taxon>
    </lineage>
</organism>
<dbReference type="SUPFAM" id="SSF53756">
    <property type="entry name" value="UDP-Glycosyltransferase/glycogen phosphorylase"/>
    <property type="match status" value="1"/>
</dbReference>
<dbReference type="Gene3D" id="3.40.50.2000">
    <property type="entry name" value="Glycogen Phosphorylase B"/>
    <property type="match status" value="2"/>
</dbReference>
<evidence type="ECO:0000313" key="3">
    <source>
        <dbReference type="Proteomes" id="UP000316473"/>
    </source>
</evidence>
<protein>
    <recommendedName>
        <fullName evidence="1">Glycosyltransferase subfamily 4-like N-terminal domain-containing protein</fullName>
    </recommendedName>
</protein>
<dbReference type="AlphaFoldDB" id="A0A4Y1YPU7"/>
<reference evidence="2 3" key="1">
    <citation type="submission" date="2019-06" db="EMBL/GenBank/DDBJ databases">
        <title>Nitrosomonas stercoris KYUHI-S whole genome shotgun sequence.</title>
        <authorList>
            <person name="Nakagawa T."/>
            <person name="Tsuchiya Y."/>
            <person name="Takahashi R."/>
        </authorList>
    </citation>
    <scope>NUCLEOTIDE SEQUENCE [LARGE SCALE GENOMIC DNA]</scope>
    <source>
        <strain evidence="2 3">KYUHI-S</strain>
    </source>
</reference>
<evidence type="ECO:0000259" key="1">
    <source>
        <dbReference type="Pfam" id="PF13579"/>
    </source>
</evidence>
<keyword evidence="3" id="KW-1185">Reference proteome</keyword>
<evidence type="ECO:0000313" key="2">
    <source>
        <dbReference type="EMBL" id="BBL35759.1"/>
    </source>
</evidence>
<feature type="domain" description="Glycosyltransferase subfamily 4-like N-terminal" evidence="1">
    <location>
        <begin position="22"/>
        <end position="206"/>
    </location>
</feature>
<dbReference type="EMBL" id="AP019755">
    <property type="protein sequence ID" value="BBL35759.1"/>
    <property type="molecule type" value="Genomic_DNA"/>
</dbReference>
<dbReference type="InterPro" id="IPR028098">
    <property type="entry name" value="Glyco_trans_4-like_N"/>
</dbReference>
<proteinExistence type="predicted"/>
<dbReference type="KEGG" id="nst:Nstercoris_02035"/>
<name>A0A4Y1YPU7_9PROT</name>
<sequence length="415" mass="46718">MVKRVLMIAYHFPPMHGSSGMQRTLRFARYLPDHGWEPIILAPSAHAYPQTDAGQLADIPKQVRVYRSLALDTARHLTIMGRYPRALALPDRWASWHLTAVPVGLYLIKKYKPDIIWSTYPIATAHSIGLSLHRLTNIPWIADFRDPMVQPDYPRHPQTYRSYVQVERKAIEYCSGAVFTTPSTLKDYQTRFSHIPTSRFHLIENGYDEFSFSSVAHPTISTATGKITLLHSGIIYPSERDPIYLFEALAILQRQNIINANNLQVVLRASHHENYLQSLIDRFEIGSIVSLAPPISYSEALAEMVAADGLLILQAANCNQQIPAKLYEYLRAQRPILALTDPAGDTAQKLVDMGVDTIVPLNSSVAIVEELQRFLSLLRKNKAPIAPIEKVRTNSRKAGANKLARLLDVTIEPNK</sequence>